<keyword evidence="6" id="KW-0175">Coiled coil</keyword>
<dbReference type="EMBL" id="SPRC01000009">
    <property type="protein sequence ID" value="TIB81227.1"/>
    <property type="molecule type" value="Genomic_DNA"/>
</dbReference>
<keyword evidence="2 7" id="KW-0812">Transmembrane</keyword>
<keyword evidence="5 7" id="KW-0472">Membrane</keyword>
<organism evidence="8 9">
    <name type="scientific">Wallemia mellicola</name>
    <dbReference type="NCBI Taxonomy" id="1708541"/>
    <lineage>
        <taxon>Eukaryota</taxon>
        <taxon>Fungi</taxon>
        <taxon>Dikarya</taxon>
        <taxon>Basidiomycota</taxon>
        <taxon>Wallemiomycotina</taxon>
        <taxon>Wallemiomycetes</taxon>
        <taxon>Wallemiales</taxon>
        <taxon>Wallemiaceae</taxon>
        <taxon>Wallemia</taxon>
    </lineage>
</organism>
<feature type="transmembrane region" description="Helical" evidence="7">
    <location>
        <begin position="441"/>
        <end position="468"/>
    </location>
</feature>
<dbReference type="PANTHER" id="PTHR28234">
    <property type="entry name" value="NUCLEAR CONTROL OF ATPASE PROTEIN 2"/>
    <property type="match status" value="1"/>
</dbReference>
<evidence type="ECO:0000256" key="6">
    <source>
        <dbReference type="SAM" id="Coils"/>
    </source>
</evidence>
<evidence type="ECO:0000256" key="2">
    <source>
        <dbReference type="ARBA" id="ARBA00022692"/>
    </source>
</evidence>
<sequence>MTSRTSSYLSDRLNSLSIELDSFPISDKALKNGGNISKSLSLLVKDHSLQTATKALNNISVEKGESELEWLLLARVTLVLYDNIVASLLNHAVELNSLSNFWERMLESKFKSYNYLLQTLPNRAFNYAKNSHPSIHSLFPYSQVGLSLNLRTLTFEPLNLLKFELQSHIDEIGILKDDIANSVGLLASFNGLRDGFGPDNKGNTGRSLGGDLNNWIKHIKSVLNTLTKDDQVKVNEATSFRAILDNLKTLVENVIPSHTASITRRVEVHKRPSTLTRCWPKLLIGPPVLLVIARLVLRSQDAVKAYLRDIGETARGFVQSWIVEPATHIINTIRFGGRGLGVTEAGLESDIASLERMVKDLGKENLKLSDAQLLELGNNVRKGDLSTVLQVYENEMKTPFKSALFGQLVRALLIQIQKVKCDVDTTMTKLDALLKSQELTFGFVGVAPSLAIVYFVGSWFSRFLGLIVGKKEISLKRRVELFECIRRIDFLLVPSLGSPLPEKTLGHLLLSTSIMRRCSLEIYNKRLRRGLVDDLNALEVPQGDVMDKRAIVERMWRSWGGALDWNKAVSNAR</sequence>
<gene>
    <name evidence="8" type="ORF">E3Q22_01324</name>
</gene>
<evidence type="ECO:0000256" key="4">
    <source>
        <dbReference type="ARBA" id="ARBA00023128"/>
    </source>
</evidence>
<dbReference type="Pfam" id="PF08637">
    <property type="entry name" value="NCA2"/>
    <property type="match status" value="1"/>
</dbReference>
<keyword evidence="4" id="KW-0496">Mitochondrion</keyword>
<protein>
    <submittedName>
        <fullName evidence="8">NCA2-domain-containing protein</fullName>
    </submittedName>
</protein>
<name>A0A4T0MEC5_9BASI</name>
<reference evidence="8 9" key="1">
    <citation type="submission" date="2019-03" db="EMBL/GenBank/DDBJ databases">
        <title>Sequencing 25 genomes of Wallemia mellicola.</title>
        <authorList>
            <person name="Gostincar C."/>
        </authorList>
    </citation>
    <scope>NUCLEOTIDE SEQUENCE [LARGE SCALE GENOMIC DNA]</scope>
    <source>
        <strain evidence="8 9">EXF-6152</strain>
    </source>
</reference>
<dbReference type="InterPro" id="IPR013946">
    <property type="entry name" value="NCA2-like"/>
</dbReference>
<dbReference type="GO" id="GO:0005741">
    <property type="term" value="C:mitochondrial outer membrane"/>
    <property type="evidence" value="ECO:0007669"/>
    <property type="project" value="TreeGrafter"/>
</dbReference>
<evidence type="ECO:0000256" key="3">
    <source>
        <dbReference type="ARBA" id="ARBA00022989"/>
    </source>
</evidence>
<evidence type="ECO:0000256" key="5">
    <source>
        <dbReference type="ARBA" id="ARBA00023136"/>
    </source>
</evidence>
<feature type="coiled-coil region" evidence="6">
    <location>
        <begin position="344"/>
        <end position="371"/>
    </location>
</feature>
<evidence type="ECO:0000313" key="8">
    <source>
        <dbReference type="EMBL" id="TIB81227.1"/>
    </source>
</evidence>
<comment type="subcellular location">
    <subcellularLocation>
        <location evidence="1">Mitochondrion membrane</location>
        <topology evidence="1">Multi-pass membrane protein</topology>
    </subcellularLocation>
</comment>
<keyword evidence="3 7" id="KW-1133">Transmembrane helix</keyword>
<accession>A0A4T0MEC5</accession>
<dbReference type="AlphaFoldDB" id="A0A4T0MEC5"/>
<proteinExistence type="predicted"/>
<evidence type="ECO:0000256" key="1">
    <source>
        <dbReference type="ARBA" id="ARBA00004225"/>
    </source>
</evidence>
<evidence type="ECO:0000256" key="7">
    <source>
        <dbReference type="SAM" id="Phobius"/>
    </source>
</evidence>
<comment type="caution">
    <text evidence="8">The sequence shown here is derived from an EMBL/GenBank/DDBJ whole genome shotgun (WGS) entry which is preliminary data.</text>
</comment>
<dbReference type="PANTHER" id="PTHR28234:SF1">
    <property type="entry name" value="NUCLEAR CONTROL OF ATPASE PROTEIN 2"/>
    <property type="match status" value="1"/>
</dbReference>
<evidence type="ECO:0000313" key="9">
    <source>
        <dbReference type="Proteomes" id="UP000310685"/>
    </source>
</evidence>
<dbReference type="Proteomes" id="UP000310685">
    <property type="component" value="Unassembled WGS sequence"/>
</dbReference>